<dbReference type="Gene3D" id="2.40.70.10">
    <property type="entry name" value="Acid Proteases"/>
    <property type="match status" value="1"/>
</dbReference>
<dbReference type="InterPro" id="IPR001995">
    <property type="entry name" value="Peptidase_A2_cat"/>
</dbReference>
<dbReference type="PANTHER" id="PTHR37984">
    <property type="entry name" value="PROTEIN CBG26694"/>
    <property type="match status" value="1"/>
</dbReference>
<dbReference type="Gene3D" id="3.30.70.270">
    <property type="match status" value="2"/>
</dbReference>
<dbReference type="GO" id="GO:0003723">
    <property type="term" value="F:RNA binding"/>
    <property type="evidence" value="ECO:0007669"/>
    <property type="project" value="UniProtKB-KW"/>
</dbReference>
<feature type="compositionally biased region" description="Low complexity" evidence="9">
    <location>
        <begin position="677"/>
        <end position="686"/>
    </location>
</feature>
<reference evidence="13" key="1">
    <citation type="submission" date="2017-05" db="EMBL/GenBank/DDBJ databases">
        <authorList>
            <person name="Song R."/>
            <person name="Chenine A.L."/>
            <person name="Ruprecht R.M."/>
        </authorList>
    </citation>
    <scope>NUCLEOTIDE SEQUENCE [LARGE SCALE GENOMIC DNA]</scope>
</reference>
<dbReference type="PANTHER" id="PTHR37984:SF5">
    <property type="entry name" value="PROTEIN NYNRIN-LIKE"/>
    <property type="match status" value="1"/>
</dbReference>
<feature type="compositionally biased region" description="Basic and acidic residues" evidence="9">
    <location>
        <begin position="622"/>
        <end position="635"/>
    </location>
</feature>
<dbReference type="SUPFAM" id="SSF53098">
    <property type="entry name" value="Ribonuclease H-like"/>
    <property type="match status" value="1"/>
</dbReference>
<dbReference type="InterPro" id="IPR001584">
    <property type="entry name" value="Integrase_cat-core"/>
</dbReference>
<dbReference type="Pfam" id="PF17917">
    <property type="entry name" value="RT_RNaseH"/>
    <property type="match status" value="1"/>
</dbReference>
<keyword evidence="3" id="KW-0548">Nucleotidyltransferase</keyword>
<feature type="region of interest" description="Disordered" evidence="9">
    <location>
        <begin position="415"/>
        <end position="556"/>
    </location>
</feature>
<feature type="region of interest" description="Disordered" evidence="9">
    <location>
        <begin position="621"/>
        <end position="728"/>
    </location>
</feature>
<feature type="compositionally biased region" description="Basic and acidic residues" evidence="9">
    <location>
        <begin position="463"/>
        <end position="474"/>
    </location>
</feature>
<keyword evidence="5" id="KW-0255">Endonuclease</keyword>
<dbReference type="GO" id="GO:0005634">
    <property type="term" value="C:nucleus"/>
    <property type="evidence" value="ECO:0007669"/>
    <property type="project" value="UniProtKB-ARBA"/>
</dbReference>
<feature type="compositionally biased region" description="Acidic residues" evidence="9">
    <location>
        <begin position="532"/>
        <end position="554"/>
    </location>
</feature>
<feature type="domain" description="Peptidase A2" evidence="10">
    <location>
        <begin position="766"/>
        <end position="855"/>
    </location>
</feature>
<dbReference type="InterPro" id="IPR012337">
    <property type="entry name" value="RNaseH-like_sf"/>
</dbReference>
<feature type="compositionally biased region" description="Polar residues" evidence="9">
    <location>
        <begin position="517"/>
        <end position="528"/>
    </location>
</feature>
<dbReference type="Proteomes" id="UP000245764">
    <property type="component" value="Chromosome 14"/>
</dbReference>
<feature type="region of interest" description="Disordered" evidence="9">
    <location>
        <begin position="1"/>
        <end position="28"/>
    </location>
</feature>
<dbReference type="GO" id="GO:0006508">
    <property type="term" value="P:proteolysis"/>
    <property type="evidence" value="ECO:0007669"/>
    <property type="project" value="InterPro"/>
</dbReference>
<evidence type="ECO:0000259" key="10">
    <source>
        <dbReference type="PROSITE" id="PS50175"/>
    </source>
</evidence>
<feature type="compositionally biased region" description="Basic and acidic residues" evidence="9">
    <location>
        <begin position="485"/>
        <end position="516"/>
    </location>
</feature>
<feature type="domain" description="Integrase catalytic" evidence="11">
    <location>
        <begin position="1753"/>
        <end position="1915"/>
    </location>
</feature>
<dbReference type="Gene3D" id="3.10.10.10">
    <property type="entry name" value="HIV Type 1 Reverse Transcriptase, subunit A, domain 1"/>
    <property type="match status" value="1"/>
</dbReference>
<dbReference type="Pfam" id="PF17921">
    <property type="entry name" value="Integrase_H2C2"/>
    <property type="match status" value="1"/>
</dbReference>
<evidence type="ECO:0000256" key="9">
    <source>
        <dbReference type="SAM" id="MobiDB-lite"/>
    </source>
</evidence>
<feature type="compositionally biased region" description="Basic and acidic residues" evidence="9">
    <location>
        <begin position="163"/>
        <end position="172"/>
    </location>
</feature>
<dbReference type="InterPro" id="IPR043502">
    <property type="entry name" value="DNA/RNA_pol_sf"/>
</dbReference>
<feature type="compositionally biased region" description="Polar residues" evidence="9">
    <location>
        <begin position="95"/>
        <end position="106"/>
    </location>
</feature>
<evidence type="ECO:0000256" key="8">
    <source>
        <dbReference type="ARBA" id="ARBA00022918"/>
    </source>
</evidence>
<evidence type="ECO:0000256" key="7">
    <source>
        <dbReference type="ARBA" id="ARBA00022884"/>
    </source>
</evidence>
<feature type="compositionally biased region" description="Polar residues" evidence="9">
    <location>
        <begin position="151"/>
        <end position="160"/>
    </location>
</feature>
<gene>
    <name evidence="12" type="ORF">ZT1E4_G11522</name>
</gene>
<evidence type="ECO:0000256" key="4">
    <source>
        <dbReference type="ARBA" id="ARBA00022722"/>
    </source>
</evidence>
<dbReference type="Gene3D" id="3.30.420.10">
    <property type="entry name" value="Ribonuclease H-like superfamily/Ribonuclease H"/>
    <property type="match status" value="1"/>
</dbReference>
<feature type="compositionally biased region" description="Basic and acidic residues" evidence="9">
    <location>
        <begin position="15"/>
        <end position="27"/>
    </location>
</feature>
<dbReference type="GO" id="GO:0004190">
    <property type="term" value="F:aspartic-type endopeptidase activity"/>
    <property type="evidence" value="ECO:0007669"/>
    <property type="project" value="InterPro"/>
</dbReference>
<feature type="region of interest" description="Disordered" evidence="9">
    <location>
        <begin position="144"/>
        <end position="207"/>
    </location>
</feature>
<dbReference type="Gene3D" id="1.10.340.70">
    <property type="match status" value="1"/>
</dbReference>
<dbReference type="GO" id="GO:0003964">
    <property type="term" value="F:RNA-directed DNA polymerase activity"/>
    <property type="evidence" value="ECO:0007669"/>
    <property type="project" value="UniProtKB-KW"/>
</dbReference>
<feature type="compositionally biased region" description="Low complexity" evidence="9">
    <location>
        <begin position="452"/>
        <end position="462"/>
    </location>
</feature>
<keyword evidence="2" id="KW-0808">Transferase</keyword>
<name>A0A2H1H8Q4_ZYMTR</name>
<dbReference type="EC" id="2.7.7.49" evidence="1"/>
<dbReference type="InterPro" id="IPR041588">
    <property type="entry name" value="Integrase_H2C2"/>
</dbReference>
<dbReference type="InterPro" id="IPR050951">
    <property type="entry name" value="Retrovirus_Pol_polyprotein"/>
</dbReference>
<accession>A0A2H1H8Q4</accession>
<keyword evidence="4" id="KW-0540">Nuclease</keyword>
<dbReference type="PROSITE" id="PS50175">
    <property type="entry name" value="ASP_PROT_RETROV"/>
    <property type="match status" value="1"/>
</dbReference>
<proteinExistence type="predicted"/>
<keyword evidence="7" id="KW-0694">RNA-binding</keyword>
<evidence type="ECO:0000259" key="11">
    <source>
        <dbReference type="PROSITE" id="PS50994"/>
    </source>
</evidence>
<dbReference type="GO" id="GO:0015074">
    <property type="term" value="P:DNA integration"/>
    <property type="evidence" value="ECO:0007669"/>
    <property type="project" value="InterPro"/>
</dbReference>
<dbReference type="InterPro" id="IPR043128">
    <property type="entry name" value="Rev_trsase/Diguanyl_cyclase"/>
</dbReference>
<keyword evidence="8" id="KW-0695">RNA-directed DNA polymerase</keyword>
<dbReference type="InterPro" id="IPR036397">
    <property type="entry name" value="RNaseH_sf"/>
</dbReference>
<dbReference type="InterPro" id="IPR021109">
    <property type="entry name" value="Peptidase_aspartic_dom_sf"/>
</dbReference>
<evidence type="ECO:0000256" key="5">
    <source>
        <dbReference type="ARBA" id="ARBA00022759"/>
    </source>
</evidence>
<protein>
    <recommendedName>
        <fullName evidence="1">RNA-directed DNA polymerase</fullName>
        <ecNumber evidence="1">2.7.7.49</ecNumber>
    </recommendedName>
</protein>
<dbReference type="CDD" id="cd00303">
    <property type="entry name" value="retropepsin_like"/>
    <property type="match status" value="1"/>
</dbReference>
<evidence type="ECO:0000256" key="1">
    <source>
        <dbReference type="ARBA" id="ARBA00012493"/>
    </source>
</evidence>
<evidence type="ECO:0000256" key="2">
    <source>
        <dbReference type="ARBA" id="ARBA00022679"/>
    </source>
</evidence>
<dbReference type="InterPro" id="IPR041373">
    <property type="entry name" value="RT_RNaseH"/>
</dbReference>
<organism evidence="12 13">
    <name type="scientific">Zymoseptoria tritici ST99CH_1E4</name>
    <dbReference type="NCBI Taxonomy" id="1276532"/>
    <lineage>
        <taxon>Eukaryota</taxon>
        <taxon>Fungi</taxon>
        <taxon>Dikarya</taxon>
        <taxon>Ascomycota</taxon>
        <taxon>Pezizomycotina</taxon>
        <taxon>Dothideomycetes</taxon>
        <taxon>Dothideomycetidae</taxon>
        <taxon>Mycosphaerellales</taxon>
        <taxon>Mycosphaerellaceae</taxon>
        <taxon>Zymoseptoria</taxon>
    </lineage>
</organism>
<evidence type="ECO:0000313" key="12">
    <source>
        <dbReference type="EMBL" id="SMR62209.1"/>
    </source>
</evidence>
<evidence type="ECO:0000256" key="3">
    <source>
        <dbReference type="ARBA" id="ARBA00022695"/>
    </source>
</evidence>
<evidence type="ECO:0000313" key="13">
    <source>
        <dbReference type="Proteomes" id="UP000245764"/>
    </source>
</evidence>
<feature type="compositionally biased region" description="Polar residues" evidence="9">
    <location>
        <begin position="475"/>
        <end position="484"/>
    </location>
</feature>
<dbReference type="PROSITE" id="PS50994">
    <property type="entry name" value="INTEGRASE"/>
    <property type="match status" value="1"/>
</dbReference>
<keyword evidence="6" id="KW-0378">Hydrolase</keyword>
<sequence>MVDAVTNAPAPTKTRIREERDLPDPRNNRMRTICTAVPIAAAMVDAASLPPKPSANALSTNPSRLMLVDAITQLTPRIRRTPATNPRIRVLVDANNMSSPNHSSPRTALRQRKPTVDATMPTRPIANLHMTTATLKRHFLPHALPALPTRGSGNPASNAHSRPAWDEPDRPNRQPYVSRYEIGGCGNPDPSPEIIPPQAAPARRGNGGTDDILARFLKGMEVLIQGRRNSPSNFTSSGGGHKTFKPQEIGLFEPAQAGESDPVYTPNNGTTVFTEVNGFIQALQIAFEICDDEAQRLQVLARPGRIDHWLDQLWEDFKPDVGTATTALAKIKYTFRDLRNNTSPAHYVLRFCAAAKIAGTPKQYHQLTQAHGNIQKEMRRDIRAPTPYTTREQFIADMTAQKPTWIDLYINNSSFKEGKDNTQQNDQRSGGGNRGQRNGANRDYASSNGPSRNNRYYNNTNDNQHDRNRNDYDKPTTQVTVTNEYDSRKKPDREREDKSKKDWDGKQDGGRKDWKNNRTPRASFQTGANVVDYDEHEAESENDSDLDSYGDEDELHPPEQVEVGFVDIMAKPVNIRSNAVNFYVPLPSNVQPSRTCKACKTVFTSRNKLFSHYNTCTAQLGKPKEQNRKDGDSKAGKHAPANSAAAKQTLPPPLPPKASDEPARATQLRNSARNAVPAAATQAKATQPKKKPLQPSKSTVETVPNGDDTPTPSRRITKAQPAVDATSNLEVLESTAKTQPATPGFAYRQFSFAEIMVLPSPGAPETKAILDTGCGTTYIRKDWFTQNYPHLRIQEAKTPLVLKGFNGKASNDEYAEVPLLIPVEDKTGKKFLAKVTHEVRIADQCPQDILIGADIITKEDIVISLAERKAYFRSHGEVHARCSIRPRHLSNLRREVFSANRVEIPPRCSLYVPIQMKDNLPEGTDLEFQPLEDIQALQRQGASICNHMVDATFSAVQIRNDSAEPIVIPRRQWLGTVQESRVEGCYQLQAEDESLAALTTGEIDTELEHKHSNGATIYGEVDTWTKLNEVVDAYPTLFGDRGSVVDVPEERYMRVPLVDGWQDKLQTTRSFKTSTRDQEFIDETFDELHAQDKMAFNTKATEFGSPVFVTWRTLYDKDLKPYRKSRVVVDIRGTNKISRKDSYPVPLQSDLIACWKNEFCHVTQGVGRRNRFLRGRNYITVVDAVACFYQWRVAEEDREKFTVNTHRGQEHFKVAVMGYCNSVQYVQRELDNILRDLKHFAWAYIDDLVIASETLEEHVEHLHKVFTTLSQRNITLNPKKSFIGYPTASLLGQRVDALGYATATDRMAALRQLSFPTNGTELVHYLGLTGWVRSRIPYYSQITAPLQEEKVRILQDGPNKGGPYKSFASKARVVDTPEMGQAFEGIQKFFDDPLAFTHSGDPSPPLEDEQPVEAKDHIQDGWANPTRWPRKAQRFPDKDVQPIMFLSKQLTGAEPRYWPTEMEGLMWTLKKVKHMVDAARKTIAFTDHSAVTAMAKKSHIATTVSPDRLNTRLATAAQYLSQFVDLEVVYRPGRIHRVPDQLSRLLNDADAKPVPQDPNDSGLDELTVPIYHALLVDMTDDFRTRLREGYAKDGPWAKVLALCEKEEQKALSKAKEHESKDRDREWISNRRSDPQRALNKYIASGVQPDFRDGTIKHDGSHSFLENGLIYCRELGSGRDRLCIPPSLVHEVFEMPYDRRFHPGYDRTIAKIKASVFIRDLATSLRNYLNHCLPCVQNQTRRHAEHGELRPFGVPRQPMAVVAADFVTNLPPTADGFDTLLVQTDKMPNRVMLVPGKSTWKAPEWAQVWLVATQERDWSIPVGWISDMNKWFMSEFFKRVFQLLGTRLFTSTAYHPQTDGQSERTIQTVNVALRYFTTEYPDHQWSDALPRIQSYLNTSPSATTGYSPHQIVFGFNCRVDAMDAFRTAEESDYIALRQEARDNAYDAMVFATAQTKTRYDSKHKPIAFKFSEPVRVTRVINDLAYELDIPPNWGIHNVVSVVQLEPAPNTVDPYNRPGVQVYSSIDVDKALAQSEAIERILDHRQNQNTKRTQYCVNWANRGPSQNQ</sequence>
<feature type="compositionally biased region" description="Pro residues" evidence="9">
    <location>
        <begin position="189"/>
        <end position="199"/>
    </location>
</feature>
<dbReference type="CDD" id="cd01647">
    <property type="entry name" value="RT_LTR"/>
    <property type="match status" value="1"/>
</dbReference>
<dbReference type="Pfam" id="PF00078">
    <property type="entry name" value="RVT_1"/>
    <property type="match status" value="1"/>
</dbReference>
<feature type="region of interest" description="Disordered" evidence="9">
    <location>
        <begin position="95"/>
        <end position="116"/>
    </location>
</feature>
<dbReference type="GO" id="GO:0004519">
    <property type="term" value="F:endonuclease activity"/>
    <property type="evidence" value="ECO:0007669"/>
    <property type="project" value="UniProtKB-KW"/>
</dbReference>
<dbReference type="EMBL" id="LT854266">
    <property type="protein sequence ID" value="SMR62209.1"/>
    <property type="molecule type" value="Genomic_DNA"/>
</dbReference>
<dbReference type="SUPFAM" id="SSF56672">
    <property type="entry name" value="DNA/RNA polymerases"/>
    <property type="match status" value="1"/>
</dbReference>
<dbReference type="InterPro" id="IPR000477">
    <property type="entry name" value="RT_dom"/>
</dbReference>
<evidence type="ECO:0000256" key="6">
    <source>
        <dbReference type="ARBA" id="ARBA00022801"/>
    </source>
</evidence>